<proteinExistence type="predicted"/>
<name>A0A6C0AEP1_9ZZZZ</name>
<organism evidence="1">
    <name type="scientific">viral metagenome</name>
    <dbReference type="NCBI Taxonomy" id="1070528"/>
    <lineage>
        <taxon>unclassified sequences</taxon>
        <taxon>metagenomes</taxon>
        <taxon>organismal metagenomes</taxon>
    </lineage>
</organism>
<accession>A0A6C0AEP1</accession>
<dbReference type="AlphaFoldDB" id="A0A6C0AEP1"/>
<protein>
    <submittedName>
        <fullName evidence="1">Uncharacterized protein</fullName>
    </submittedName>
</protein>
<reference evidence="1" key="1">
    <citation type="journal article" date="2020" name="Nature">
        <title>Giant virus diversity and host interactions through global metagenomics.</title>
        <authorList>
            <person name="Schulz F."/>
            <person name="Roux S."/>
            <person name="Paez-Espino D."/>
            <person name="Jungbluth S."/>
            <person name="Walsh D.A."/>
            <person name="Denef V.J."/>
            <person name="McMahon K.D."/>
            <person name="Konstantinidis K.T."/>
            <person name="Eloe-Fadrosh E.A."/>
            <person name="Kyrpides N.C."/>
            <person name="Woyke T."/>
        </authorList>
    </citation>
    <scope>NUCLEOTIDE SEQUENCE</scope>
    <source>
        <strain evidence="1">GVMAG-S-1021933-23</strain>
    </source>
</reference>
<sequence>MNFTEYKLKEDKFNKKFNDIKKLVTPEINLEELNITELKVSEDINHRKQLKKIKLFIHPDKINNRNISEEDKIFLYLCLQKINSEKLNFIDSLKLIKKNKNCFDLIVKTLNIDYIPDDEIVPEKNFKIDWHESLKIHINFFLSNLERKLIDTVNFKLKIIRENYIKFIQKYQKILENKLLINKYNCSMCLNQLIKRNIEIELQEKFRGAIGSDKILDYNQIVEVYIENERYSMECEDFRNDYILYREIVNLDNLEKIIKILNIKDVNFIWNYIKNNFFNMFIFLKDIKIFHYTFNFYSIYNNKNDVDKIIESL</sequence>
<dbReference type="EMBL" id="MN740595">
    <property type="protein sequence ID" value="QHS78208.1"/>
    <property type="molecule type" value="Genomic_DNA"/>
</dbReference>
<evidence type="ECO:0000313" key="1">
    <source>
        <dbReference type="EMBL" id="QHS78208.1"/>
    </source>
</evidence>